<dbReference type="EMBL" id="QWDM01000002">
    <property type="protein sequence ID" value="RUT71634.1"/>
    <property type="molecule type" value="Genomic_DNA"/>
</dbReference>
<dbReference type="PROSITE" id="PS51257">
    <property type="entry name" value="PROKAR_LIPOPROTEIN"/>
    <property type="match status" value="1"/>
</dbReference>
<gene>
    <name evidence="2" type="ORF">D0817_02800</name>
</gene>
<dbReference type="AlphaFoldDB" id="A0A434ABB6"/>
<evidence type="ECO:0000313" key="3">
    <source>
        <dbReference type="Proteomes" id="UP000288102"/>
    </source>
</evidence>
<accession>A0A434ABB6</accession>
<dbReference type="OrthoDB" id="1375362at2"/>
<feature type="chain" id="PRO_5019384752" evidence="1">
    <location>
        <begin position="19"/>
        <end position="120"/>
    </location>
</feature>
<protein>
    <submittedName>
        <fullName evidence="2">Uncharacterized protein</fullName>
    </submittedName>
</protein>
<evidence type="ECO:0000256" key="1">
    <source>
        <dbReference type="SAM" id="SignalP"/>
    </source>
</evidence>
<name>A0A434ABB6_9FLAO</name>
<reference evidence="3" key="1">
    <citation type="journal article" date="2019" name="Syst. Appl. Microbiol.">
        <title>Flavobacterium circumlabens sp. nov. and Flavobacterium cupreum sp. nov., two psychrotrophic species isolated from Antarctic environmental samples.</title>
        <authorList>
            <person name="Kralova S."/>
            <person name="Busse H.-J."/>
            <person name="Svec P."/>
            <person name="Maslanova I."/>
            <person name="Stankova E."/>
            <person name="Bartak M."/>
            <person name="Sedlacek I."/>
        </authorList>
    </citation>
    <scope>NUCLEOTIDE SEQUENCE [LARGE SCALE GENOMIC DNA]</scope>
    <source>
        <strain evidence="3">CCM 8825</strain>
    </source>
</reference>
<comment type="caution">
    <text evidence="2">The sequence shown here is derived from an EMBL/GenBank/DDBJ whole genome shotgun (WGS) entry which is preliminary data.</text>
</comment>
<feature type="signal peptide" evidence="1">
    <location>
        <begin position="1"/>
        <end position="18"/>
    </location>
</feature>
<keyword evidence="1" id="KW-0732">Signal</keyword>
<organism evidence="2 3">
    <name type="scientific">Flavobacterium cupreum</name>
    <dbReference type="NCBI Taxonomy" id="2133766"/>
    <lineage>
        <taxon>Bacteria</taxon>
        <taxon>Pseudomonadati</taxon>
        <taxon>Bacteroidota</taxon>
        <taxon>Flavobacteriia</taxon>
        <taxon>Flavobacteriales</taxon>
        <taxon>Flavobacteriaceae</taxon>
        <taxon>Flavobacterium</taxon>
    </lineage>
</organism>
<dbReference type="RefSeq" id="WP_127336880.1">
    <property type="nucleotide sequence ID" value="NZ_QWDM01000002.1"/>
</dbReference>
<sequence>MKKLYLLSVMLLITAACTSTKNSMDSWVGKTKQTFIKDSGPPVRTFRNDDGEILIYADQIYKKADNTNGSPMTASNYWEYLFVYINSEGKVTSLRNEKQNFPPQQIDATLLNLTNSISAK</sequence>
<keyword evidence="3" id="KW-1185">Reference proteome</keyword>
<dbReference type="Proteomes" id="UP000288102">
    <property type="component" value="Unassembled WGS sequence"/>
</dbReference>
<evidence type="ECO:0000313" key="2">
    <source>
        <dbReference type="EMBL" id="RUT71634.1"/>
    </source>
</evidence>
<proteinExistence type="predicted"/>